<reference evidence="1" key="1">
    <citation type="journal article" date="2020" name="Front. Microbiol.">
        <title>Detecting Introgression Between Members of the Fusarium fujikuroi and F. oxysporum Species Complexes by Comparative Mitogenomics.</title>
        <authorList>
            <person name="Brankovics B."/>
            <person name="van Diepeningen A.D."/>
            <person name="de Hoog G.S."/>
            <person name="van der Lee T.A.J."/>
            <person name="Waalwijk C."/>
        </authorList>
    </citation>
    <scope>NUCLEOTIDE SEQUENCE</scope>
    <source>
        <strain evidence="1">CBS 452.97</strain>
    </source>
</reference>
<accession>A0A6M4AZY2</accession>
<keyword evidence="1" id="KW-0496">Mitochondrion</keyword>
<reference evidence="1" key="2">
    <citation type="submission" date="2020-01" db="EMBL/GenBank/DDBJ databases">
        <authorList>
            <person name="Brankovics B."/>
            <person name="Van Diepeningen A.D."/>
            <person name="De Hoog G.S."/>
            <person name="Van Der Lee T.A.J."/>
            <person name="Waalwijk C."/>
        </authorList>
    </citation>
    <scope>NUCLEOTIDE SEQUENCE</scope>
    <source>
        <strain evidence="1">CBS 452.97</strain>
    </source>
</reference>
<organism evidence="1">
    <name type="scientific">Fusarium begoniae</name>
    <dbReference type="NCBI Taxonomy" id="48487"/>
    <lineage>
        <taxon>Eukaryota</taxon>
        <taxon>Fungi</taxon>
        <taxon>Dikarya</taxon>
        <taxon>Ascomycota</taxon>
        <taxon>Pezizomycotina</taxon>
        <taxon>Sordariomycetes</taxon>
        <taxon>Hypocreomycetidae</taxon>
        <taxon>Hypocreales</taxon>
        <taxon>Nectriaceae</taxon>
        <taxon>Fusarium</taxon>
        <taxon>Fusarium fujikuroi species complex</taxon>
    </lineage>
</organism>
<geneLocation type="mitochondrion" evidence="1"/>
<sequence>MNKSMQHNNLRFIDRLIYSNGVAKISFTLDEFKSPNEFSNEITFFLLHVAKRWFNPKEFRYIILHVEFYNNKTLIETTFNYGLSNDITKFKQIFKEFKDSATRDKNFLVKVTFNEEDLGK</sequence>
<gene>
    <name evidence="1" type="primary">orf120</name>
</gene>
<name>A0A6M4AZY2_9HYPO</name>
<dbReference type="EMBL" id="MT010929">
    <property type="protein sequence ID" value="QJQ35515.1"/>
    <property type="molecule type" value="Genomic_DNA"/>
</dbReference>
<dbReference type="AlphaFoldDB" id="A0A6M4AZY2"/>
<protein>
    <submittedName>
        <fullName evidence="1">Uncharacterized protein</fullName>
    </submittedName>
</protein>
<proteinExistence type="predicted"/>
<evidence type="ECO:0000313" key="1">
    <source>
        <dbReference type="EMBL" id="QJQ35515.1"/>
    </source>
</evidence>